<name>T2G8C5_MEGG1</name>
<evidence type="ECO:0000313" key="2">
    <source>
        <dbReference type="Proteomes" id="UP000016587"/>
    </source>
</evidence>
<dbReference type="eggNOG" id="ENOG502ZEYM">
    <property type="taxonomic scope" value="Bacteria"/>
</dbReference>
<proteinExistence type="predicted"/>
<dbReference type="EMBL" id="CP006585">
    <property type="protein sequence ID" value="AGW12396.1"/>
    <property type="molecule type" value="Genomic_DNA"/>
</dbReference>
<protein>
    <recommendedName>
        <fullName evidence="3">Lipoprotein</fullName>
    </recommendedName>
</protein>
<reference evidence="1 2" key="1">
    <citation type="journal article" date="2013" name="J. Bacteriol.">
        <title>Roles of HynAB and Ech, the only two hydrogenases found in the model sulfate reducer Desulfovibrio gigas.</title>
        <authorList>
            <person name="Morais-Silva F.O."/>
            <person name="Santos C.I."/>
            <person name="Rodrigues R."/>
            <person name="Pereira I.A."/>
            <person name="Rodrigues-Pousada C."/>
        </authorList>
    </citation>
    <scope>NUCLEOTIDE SEQUENCE [LARGE SCALE GENOMIC DNA]</scope>
    <source>
        <strain evidence="2">ATCC 19364 / DSM 1382 / NCIMB 9332 / VKM B-1759</strain>
    </source>
</reference>
<dbReference type="PROSITE" id="PS51257">
    <property type="entry name" value="PROKAR_LIPOPROTEIN"/>
    <property type="match status" value="1"/>
</dbReference>
<dbReference type="KEGG" id="dgg:DGI_0485"/>
<dbReference type="AlphaFoldDB" id="T2G8C5"/>
<dbReference type="HOGENOM" id="CLU_138611_0_0_7"/>
<dbReference type="Proteomes" id="UP000016587">
    <property type="component" value="Chromosome"/>
</dbReference>
<sequence length="106" mass="11876">MRQFIPIMLVLCLIFMSGCSEDNLTARKGSEFIGSWRSKVYSIEIKRNGDSFILVMLRGKEQPKEFPATLSGDVLHVSNGVGTVQFSHVKADDSLLTNGKRLTRQK</sequence>
<gene>
    <name evidence="1" type="ORF">DGI_0485</name>
</gene>
<dbReference type="PATRIC" id="fig|1121448.10.peg.482"/>
<keyword evidence="2" id="KW-1185">Reference proteome</keyword>
<evidence type="ECO:0000313" key="1">
    <source>
        <dbReference type="EMBL" id="AGW12396.1"/>
    </source>
</evidence>
<reference evidence="2" key="2">
    <citation type="submission" date="2013-07" db="EMBL/GenBank/DDBJ databases">
        <authorList>
            <person name="Morais-Silva F.O."/>
            <person name="Rezende A.M."/>
            <person name="Pimentel C."/>
            <person name="Resende D.M."/>
            <person name="Santos C.I."/>
            <person name="Clemente C."/>
            <person name="de Oliveira L.M."/>
            <person name="da Silva S.M."/>
            <person name="Costa D.A."/>
            <person name="Varela-Raposo A."/>
            <person name="Horacio E.C.A."/>
            <person name="Matos M."/>
            <person name="Flores O."/>
            <person name="Ruiz J.C."/>
            <person name="Rodrigues-Pousada C."/>
        </authorList>
    </citation>
    <scope>NUCLEOTIDE SEQUENCE [LARGE SCALE GENOMIC DNA]</scope>
    <source>
        <strain evidence="2">ATCC 19364 / DSM 1382 / NCIMB 9332 / VKM B-1759</strain>
    </source>
</reference>
<accession>T2G8C5</accession>
<evidence type="ECO:0008006" key="3">
    <source>
        <dbReference type="Google" id="ProtNLM"/>
    </source>
</evidence>
<dbReference type="RefSeq" id="WP_021759027.1">
    <property type="nucleotide sequence ID" value="NC_022444.1"/>
</dbReference>
<dbReference type="STRING" id="1121448.DGI_0485"/>
<dbReference type="OrthoDB" id="6000589at2"/>
<organism evidence="1 2">
    <name type="scientific">Megalodesulfovibrio gigas (strain ATCC 19364 / DSM 1382 / NCIMB 9332 / VKM B-1759)</name>
    <name type="common">Desulfovibrio gigas</name>
    <dbReference type="NCBI Taxonomy" id="1121448"/>
    <lineage>
        <taxon>Bacteria</taxon>
        <taxon>Pseudomonadati</taxon>
        <taxon>Thermodesulfobacteriota</taxon>
        <taxon>Desulfovibrionia</taxon>
        <taxon>Desulfovibrionales</taxon>
        <taxon>Desulfovibrionaceae</taxon>
        <taxon>Megalodesulfovibrio</taxon>
    </lineage>
</organism>